<feature type="coiled-coil region" evidence="1">
    <location>
        <begin position="562"/>
        <end position="591"/>
    </location>
</feature>
<proteinExistence type="predicted"/>
<gene>
    <name evidence="2" type="ORF">UFOVP411_6</name>
</gene>
<accession>A0A6J5M789</accession>
<reference evidence="2" key="1">
    <citation type="submission" date="2020-04" db="EMBL/GenBank/DDBJ databases">
        <authorList>
            <person name="Chiriac C."/>
            <person name="Salcher M."/>
            <person name="Ghai R."/>
            <person name="Kavagutti S V."/>
        </authorList>
    </citation>
    <scope>NUCLEOTIDE SEQUENCE</scope>
</reference>
<evidence type="ECO:0000256" key="1">
    <source>
        <dbReference type="SAM" id="Coils"/>
    </source>
</evidence>
<dbReference type="EMBL" id="LR796385">
    <property type="protein sequence ID" value="CAB4141006.1"/>
    <property type="molecule type" value="Genomic_DNA"/>
</dbReference>
<keyword evidence="1" id="KW-0175">Coiled coil</keyword>
<evidence type="ECO:0000313" key="2">
    <source>
        <dbReference type="EMBL" id="CAB4141006.1"/>
    </source>
</evidence>
<organism evidence="2">
    <name type="scientific">uncultured Caudovirales phage</name>
    <dbReference type="NCBI Taxonomy" id="2100421"/>
    <lineage>
        <taxon>Viruses</taxon>
        <taxon>Duplodnaviria</taxon>
        <taxon>Heunggongvirae</taxon>
        <taxon>Uroviricota</taxon>
        <taxon>Caudoviricetes</taxon>
        <taxon>Peduoviridae</taxon>
        <taxon>Maltschvirus</taxon>
        <taxon>Maltschvirus maltsch</taxon>
    </lineage>
</organism>
<protein>
    <submittedName>
        <fullName evidence="2">Uncharacterized protein</fullName>
    </submittedName>
</protein>
<name>A0A6J5M789_9CAUD</name>
<sequence>MQIVNDITTGAPMGEAYGKQLTPAEAQRQALHAYVSGVVSPWRDHIRQNYTRRWLQYDRLWQCMHSDEDRTRASERSTLVTPATMQAVDSWVAEIHEATFGNSGDFFDIVQDTPLGSQGLPEAARVGFRREIRRRFAKDGVVDALDEVLQLSGIYGSGFAEVVLDRATDRLPSIQGNQVGMLERRRVAVKLVPVNPRNVLAPPYVARLEDGPGVAIEQYMNRSAVQAKMDKGQWRKCEIPTDTIELELAPVQGESLVTNNSVKTLRYFGLVPANLLSSSYTPGEANDSAMVEACVVIIGGEVVYAKKNPYMSQRRPVLHFPADRVPGRLWGRGVAERASSMQSALDAQVRAHLDSLPFTAFPVFATDSTRLPRGFRFELYPGRNIPVSGDVSQAIQRVDMGPTNPAFLQTAEGFERMLLQATGTLDSAALPSLVKGGTDPTALQMALAGVVKKNRRALTLFHEHFLAPFIEEAAQRFVQFEPEVFAPVADLTFRPVSSLGILAREFEASRYIALLQTLGPQSPIVPLVVARIVELSALADREELVGQLKKIGEQMANDPAKAEQAQMEAMRVAIEMRKATAEADLKEAQARKALVDAATAPAVAQAQLIAAMTKNMTGSPGDPEFERRVQLVDLLLRAQKIDNDYEAQVSNERVAAGQAVGPDGTSAQGRLEEMLARMGGALEDQGNRMGGLMELLAAPEEIVRDEQGRPVGKRRVMPQGD</sequence>